<proteinExistence type="predicted"/>
<organism evidence="1">
    <name type="scientific">uncultured Gemmatimonadota bacterium</name>
    <dbReference type="NCBI Taxonomy" id="203437"/>
    <lineage>
        <taxon>Bacteria</taxon>
        <taxon>Pseudomonadati</taxon>
        <taxon>Gemmatimonadota</taxon>
        <taxon>environmental samples</taxon>
    </lineage>
</organism>
<accession>A0A6J4MPC3</accession>
<name>A0A6J4MPC3_9BACT</name>
<dbReference type="EMBL" id="CADCTW010000217">
    <property type="protein sequence ID" value="CAA9365037.1"/>
    <property type="molecule type" value="Genomic_DNA"/>
</dbReference>
<protein>
    <submittedName>
        <fullName evidence="1">Uncharacterized protein</fullName>
    </submittedName>
</protein>
<reference evidence="1" key="1">
    <citation type="submission" date="2020-02" db="EMBL/GenBank/DDBJ databases">
        <authorList>
            <person name="Meier V. D."/>
        </authorList>
    </citation>
    <scope>NUCLEOTIDE SEQUENCE</scope>
    <source>
        <strain evidence="1">AVDCRST_MAG68</strain>
    </source>
</reference>
<gene>
    <name evidence="1" type="ORF">AVDCRST_MAG68-5109</name>
</gene>
<dbReference type="AlphaFoldDB" id="A0A6J4MPC3"/>
<evidence type="ECO:0000313" key="1">
    <source>
        <dbReference type="EMBL" id="CAA9365037.1"/>
    </source>
</evidence>
<sequence>MSGGVISPRMTELLRLAAVSLRAGISPLDHGFLAEHEVTLDEAYVLADWMAAGVDALLELDRSTPGRRMIGVAVASAALGGAS</sequence>